<dbReference type="AlphaFoldDB" id="W6YZK3"/>
<dbReference type="EMBL" id="KI964041">
    <property type="protein sequence ID" value="EUC43040.1"/>
    <property type="molecule type" value="Genomic_DNA"/>
</dbReference>
<name>W6YZK3_COCMI</name>
<evidence type="ECO:0000313" key="3">
    <source>
        <dbReference type="Proteomes" id="UP000054032"/>
    </source>
</evidence>
<keyword evidence="3" id="KW-1185">Reference proteome</keyword>
<dbReference type="RefSeq" id="XP_007690431.1">
    <property type="nucleotide sequence ID" value="XM_007692241.1"/>
</dbReference>
<dbReference type="GeneID" id="19117952"/>
<reference evidence="2 3" key="1">
    <citation type="journal article" date="2013" name="PLoS Genet.">
        <title>Comparative genome structure, secondary metabolite, and effector coding capacity across Cochliobolus pathogens.</title>
        <authorList>
            <person name="Condon B.J."/>
            <person name="Leng Y."/>
            <person name="Wu D."/>
            <person name="Bushley K.E."/>
            <person name="Ohm R.A."/>
            <person name="Otillar R."/>
            <person name="Martin J."/>
            <person name="Schackwitz W."/>
            <person name="Grimwood J."/>
            <person name="MohdZainudin N."/>
            <person name="Xue C."/>
            <person name="Wang R."/>
            <person name="Manning V.A."/>
            <person name="Dhillon B."/>
            <person name="Tu Z.J."/>
            <person name="Steffenson B.J."/>
            <person name="Salamov A."/>
            <person name="Sun H."/>
            <person name="Lowry S."/>
            <person name="LaButti K."/>
            <person name="Han J."/>
            <person name="Copeland A."/>
            <person name="Lindquist E."/>
            <person name="Barry K."/>
            <person name="Schmutz J."/>
            <person name="Baker S.E."/>
            <person name="Ciuffetti L.M."/>
            <person name="Grigoriev I.V."/>
            <person name="Zhong S."/>
            <person name="Turgeon B.G."/>
        </authorList>
    </citation>
    <scope>NUCLEOTIDE SEQUENCE [LARGE SCALE GENOMIC DNA]</scope>
    <source>
        <strain evidence="2 3">ATCC 44560</strain>
    </source>
</reference>
<organism evidence="2 3">
    <name type="scientific">Bipolaris oryzae ATCC 44560</name>
    <dbReference type="NCBI Taxonomy" id="930090"/>
    <lineage>
        <taxon>Eukaryota</taxon>
        <taxon>Fungi</taxon>
        <taxon>Dikarya</taxon>
        <taxon>Ascomycota</taxon>
        <taxon>Pezizomycotina</taxon>
        <taxon>Dothideomycetes</taxon>
        <taxon>Pleosporomycetidae</taxon>
        <taxon>Pleosporales</taxon>
        <taxon>Pleosporineae</taxon>
        <taxon>Pleosporaceae</taxon>
        <taxon>Bipolaris</taxon>
    </lineage>
</organism>
<feature type="signal peptide" evidence="1">
    <location>
        <begin position="1"/>
        <end position="17"/>
    </location>
</feature>
<evidence type="ECO:0000313" key="2">
    <source>
        <dbReference type="EMBL" id="EUC43040.1"/>
    </source>
</evidence>
<keyword evidence="1" id="KW-0732">Signal</keyword>
<dbReference type="Proteomes" id="UP000054032">
    <property type="component" value="Unassembled WGS sequence"/>
</dbReference>
<proteinExistence type="predicted"/>
<dbReference type="OrthoDB" id="3660930at2759"/>
<dbReference type="eggNOG" id="ENOG502SVWZ">
    <property type="taxonomic scope" value="Eukaryota"/>
</dbReference>
<gene>
    <name evidence="2" type="ORF">COCMIDRAFT_101862</name>
</gene>
<feature type="chain" id="PRO_5004889553" description="IDI-2" evidence="1">
    <location>
        <begin position="18"/>
        <end position="183"/>
    </location>
</feature>
<evidence type="ECO:0008006" key="4">
    <source>
        <dbReference type="Google" id="ProtNLM"/>
    </source>
</evidence>
<protein>
    <recommendedName>
        <fullName evidence="4">IDI-2</fullName>
    </recommendedName>
</protein>
<dbReference type="HOGENOM" id="CLU_113390_2_0_1"/>
<accession>W6YZK3</accession>
<dbReference type="KEGG" id="bor:COCMIDRAFT_101862"/>
<sequence>MKLLSILLGLAATGALCSPTTSAVEATVEDCGELGVMEWDPASLPEGTDVSALRKCKKHPSELGIVSPLYDPASETEVTNSSKRGELLDEVAALDKRGVCSKGGRGSGYDYDYGCDKGWCWRNCDGPFVNADVGLKKTWCWLAYESGNGGWTPCGRWQDCEWSYNNKAAKCGKGDCKACGCGC</sequence>
<evidence type="ECO:0000256" key="1">
    <source>
        <dbReference type="SAM" id="SignalP"/>
    </source>
</evidence>